<organism evidence="8 9">
    <name type="scientific">Neorhizobium turbinariae</name>
    <dbReference type="NCBI Taxonomy" id="2937795"/>
    <lineage>
        <taxon>Bacteria</taxon>
        <taxon>Pseudomonadati</taxon>
        <taxon>Pseudomonadota</taxon>
        <taxon>Alphaproteobacteria</taxon>
        <taxon>Hyphomicrobiales</taxon>
        <taxon>Rhizobiaceae</taxon>
        <taxon>Rhizobium/Agrobacterium group</taxon>
        <taxon>Neorhizobium</taxon>
    </lineage>
</organism>
<dbReference type="PRINTS" id="PR00344">
    <property type="entry name" value="BCTRLSENSOR"/>
</dbReference>
<dbReference type="InterPro" id="IPR036097">
    <property type="entry name" value="HisK_dim/P_sf"/>
</dbReference>
<keyword evidence="3" id="KW-0597">Phosphoprotein</keyword>
<protein>
    <recommendedName>
        <fullName evidence="2">histidine kinase</fullName>
        <ecNumber evidence="2">2.7.13.3</ecNumber>
    </recommendedName>
</protein>
<dbReference type="RefSeq" id="WP_248684879.1">
    <property type="nucleotide sequence ID" value="NZ_JALPRY010000033.1"/>
</dbReference>
<dbReference type="InterPro" id="IPR005467">
    <property type="entry name" value="His_kinase_dom"/>
</dbReference>
<dbReference type="InterPro" id="IPR013655">
    <property type="entry name" value="PAS_fold_3"/>
</dbReference>
<dbReference type="PROSITE" id="PS50109">
    <property type="entry name" value="HIS_KIN"/>
    <property type="match status" value="1"/>
</dbReference>
<dbReference type="PROSITE" id="PS50113">
    <property type="entry name" value="PAC"/>
    <property type="match status" value="2"/>
</dbReference>
<dbReference type="SUPFAM" id="SSF55785">
    <property type="entry name" value="PYP-like sensor domain (PAS domain)"/>
    <property type="match status" value="3"/>
</dbReference>
<dbReference type="SMART" id="SM00086">
    <property type="entry name" value="PAC"/>
    <property type="match status" value="2"/>
</dbReference>
<dbReference type="InterPro" id="IPR003661">
    <property type="entry name" value="HisK_dim/P_dom"/>
</dbReference>
<dbReference type="EMBL" id="JALPRY010000033">
    <property type="protein sequence ID" value="MCK8782588.1"/>
    <property type="molecule type" value="Genomic_DNA"/>
</dbReference>
<evidence type="ECO:0000256" key="5">
    <source>
        <dbReference type="ARBA" id="ARBA00022777"/>
    </source>
</evidence>
<dbReference type="Gene3D" id="2.10.70.100">
    <property type="match status" value="2"/>
</dbReference>
<dbReference type="Pfam" id="PF02518">
    <property type="entry name" value="HATPase_c"/>
    <property type="match status" value="1"/>
</dbReference>
<keyword evidence="5" id="KW-0418">Kinase</keyword>
<feature type="domain" description="PAC" evidence="7">
    <location>
        <begin position="227"/>
        <end position="278"/>
    </location>
</feature>
<dbReference type="SUPFAM" id="SSF55874">
    <property type="entry name" value="ATPase domain of HSP90 chaperone/DNA topoisomerase II/histidine kinase"/>
    <property type="match status" value="1"/>
</dbReference>
<dbReference type="SMART" id="SM00091">
    <property type="entry name" value="PAS"/>
    <property type="match status" value="3"/>
</dbReference>
<feature type="domain" description="Histidine kinase" evidence="6">
    <location>
        <begin position="428"/>
        <end position="642"/>
    </location>
</feature>
<comment type="caution">
    <text evidence="8">The sequence shown here is derived from an EMBL/GenBank/DDBJ whole genome shotgun (WGS) entry which is preliminary data.</text>
</comment>
<evidence type="ECO:0000259" key="6">
    <source>
        <dbReference type="PROSITE" id="PS50109"/>
    </source>
</evidence>
<dbReference type="PANTHER" id="PTHR43304">
    <property type="entry name" value="PHYTOCHROME-LIKE PROTEIN CPH1"/>
    <property type="match status" value="1"/>
</dbReference>
<dbReference type="PANTHER" id="PTHR43304:SF1">
    <property type="entry name" value="PAC DOMAIN-CONTAINING PROTEIN"/>
    <property type="match status" value="1"/>
</dbReference>
<dbReference type="Pfam" id="PF00512">
    <property type="entry name" value="HisKA"/>
    <property type="match status" value="1"/>
</dbReference>
<dbReference type="InterPro" id="IPR004358">
    <property type="entry name" value="Sig_transdc_His_kin-like_C"/>
</dbReference>
<dbReference type="Gene3D" id="1.10.287.130">
    <property type="match status" value="1"/>
</dbReference>
<dbReference type="Pfam" id="PF08447">
    <property type="entry name" value="PAS_3"/>
    <property type="match status" value="2"/>
</dbReference>
<evidence type="ECO:0000259" key="7">
    <source>
        <dbReference type="PROSITE" id="PS50113"/>
    </source>
</evidence>
<gene>
    <name evidence="8" type="ORF">M0654_21705</name>
</gene>
<dbReference type="Proteomes" id="UP001202827">
    <property type="component" value="Unassembled WGS sequence"/>
</dbReference>
<evidence type="ECO:0000313" key="8">
    <source>
        <dbReference type="EMBL" id="MCK8782588.1"/>
    </source>
</evidence>
<dbReference type="InterPro" id="IPR003594">
    <property type="entry name" value="HATPase_dom"/>
</dbReference>
<feature type="domain" description="PAC" evidence="7">
    <location>
        <begin position="358"/>
        <end position="408"/>
    </location>
</feature>
<keyword evidence="9" id="KW-1185">Reference proteome</keyword>
<dbReference type="EC" id="2.7.13.3" evidence="2"/>
<dbReference type="CDD" id="cd00130">
    <property type="entry name" value="PAS"/>
    <property type="match status" value="3"/>
</dbReference>
<dbReference type="NCBIfam" id="TIGR00229">
    <property type="entry name" value="sensory_box"/>
    <property type="match status" value="1"/>
</dbReference>
<dbReference type="InterPro" id="IPR052162">
    <property type="entry name" value="Sensor_kinase/Photoreceptor"/>
</dbReference>
<dbReference type="InterPro" id="IPR035965">
    <property type="entry name" value="PAS-like_dom_sf"/>
</dbReference>
<comment type="catalytic activity">
    <reaction evidence="1">
        <text>ATP + protein L-histidine = ADP + protein N-phospho-L-histidine.</text>
        <dbReference type="EC" id="2.7.13.3"/>
    </reaction>
</comment>
<keyword evidence="4" id="KW-0808">Transferase</keyword>
<dbReference type="Gene3D" id="3.30.565.10">
    <property type="entry name" value="Histidine kinase-like ATPase, C-terminal domain"/>
    <property type="match status" value="1"/>
</dbReference>
<dbReference type="InterPro" id="IPR000014">
    <property type="entry name" value="PAS"/>
</dbReference>
<dbReference type="InterPro" id="IPR036890">
    <property type="entry name" value="HATPase_C_sf"/>
</dbReference>
<accession>A0ABT0IXI9</accession>
<dbReference type="InterPro" id="IPR000700">
    <property type="entry name" value="PAS-assoc_C"/>
</dbReference>
<dbReference type="SMART" id="SM00388">
    <property type="entry name" value="HisKA"/>
    <property type="match status" value="1"/>
</dbReference>
<dbReference type="SUPFAM" id="SSF47384">
    <property type="entry name" value="Homodimeric domain of signal transducing histidine kinase"/>
    <property type="match status" value="1"/>
</dbReference>
<name>A0ABT0IXI9_9HYPH</name>
<evidence type="ECO:0000256" key="3">
    <source>
        <dbReference type="ARBA" id="ARBA00022553"/>
    </source>
</evidence>
<dbReference type="InterPro" id="IPR001610">
    <property type="entry name" value="PAC"/>
</dbReference>
<evidence type="ECO:0000313" key="9">
    <source>
        <dbReference type="Proteomes" id="UP001202827"/>
    </source>
</evidence>
<dbReference type="CDD" id="cd00082">
    <property type="entry name" value="HisKA"/>
    <property type="match status" value="1"/>
</dbReference>
<sequence length="643" mass="71839">MVHHRVGRSHIDYLGLIQTIPSLIVVADREDVIWFSNREWDVFTGLDASTIDGTSWINAIHPLDIHKIGNARARALAGDGGTDLAARLQARDGNFRNLHFHVAPFDLASGDRGWYLMGMHGCPFKAAETELDSKSNMSASETKRHGELAELRRITAQFREGQRLSSTGSFTSDLQRDENRWSEEFYRIFEIDADAPPTVDRVRERVHPDDLALFESEIERGRTGHNGDFEFRVITPKGGLRYIRGIARMIYNLDGRPIFMGIVQDVTESRLSEMTLRKRECELRQANYHLTIAQELSKTGIFVWNLSSDESRWSDEMYRIFDATPSSTPWAEALELVHPMDRPSVGSMISRARSGEDFQGEFRLIMRDGTTKNIKTVGRLLADEAGKTFVGAVQDITEARQQEEALNRVRADLAHVARVSALGTLSASIAHEVSQPLAGILNNANACLRMLSADSPDLEKALETVRRSLRDATRAAEVVKRLRALFMREALTVEAVDLNEAAREVGAILRSEFWRGLVLLDLRLDETIPKVRGDRIQLQQVILNLFLNALEAVSSGGGDDRRVRAETKFNGGCVTLSVSDTGIGLGPDTEKLFDAFHTTKDNRMGIGLSVSRAIVESLDGKIGAKQNKERGATFYFSIPRYAN</sequence>
<evidence type="ECO:0000256" key="2">
    <source>
        <dbReference type="ARBA" id="ARBA00012438"/>
    </source>
</evidence>
<dbReference type="Gene3D" id="3.30.450.20">
    <property type="entry name" value="PAS domain"/>
    <property type="match status" value="3"/>
</dbReference>
<evidence type="ECO:0000256" key="1">
    <source>
        <dbReference type="ARBA" id="ARBA00000085"/>
    </source>
</evidence>
<dbReference type="SMART" id="SM00387">
    <property type="entry name" value="HATPase_c"/>
    <property type="match status" value="1"/>
</dbReference>
<evidence type="ECO:0000256" key="4">
    <source>
        <dbReference type="ARBA" id="ARBA00022679"/>
    </source>
</evidence>
<proteinExistence type="predicted"/>
<reference evidence="8 9" key="1">
    <citation type="submission" date="2022-04" db="EMBL/GenBank/DDBJ databases">
        <title>Rhizobium coralii sp. nov., isolated from coral Turbinaria peltata.</title>
        <authorList>
            <person name="Sun H."/>
        </authorList>
    </citation>
    <scope>NUCLEOTIDE SEQUENCE [LARGE SCALE GENOMIC DNA]</scope>
    <source>
        <strain evidence="8 9">NTR19</strain>
    </source>
</reference>